<organism evidence="1 2">
    <name type="scientific">Bosea vaviloviae</name>
    <dbReference type="NCBI Taxonomy" id="1526658"/>
    <lineage>
        <taxon>Bacteria</taxon>
        <taxon>Pseudomonadati</taxon>
        <taxon>Pseudomonadota</taxon>
        <taxon>Alphaproteobacteria</taxon>
        <taxon>Hyphomicrobiales</taxon>
        <taxon>Boseaceae</taxon>
        <taxon>Bosea</taxon>
    </lineage>
</organism>
<sequence>MAKLDNQQFEANPSMTAIAIAYRNPDVVMIADDVLPRVPVGGRNFDWIEYPEVEMFGVPDTRVGPRSAPNQVELSGTKNSAGVADFGIDIPLDNPSIAIAEAAGYNPRNRATEMATNIVMLDREIRVANVVTNAALYDAEQKLAATVAAFFDAAADPFEAVDALLDACWMRPNQLTFGHPAWRAFRKHPKVVQAVKGTTTAAGRLTRQEVADAFEVNRILVGSGRVNISRPGLAPSLARTWGQTISGQFIDRTVTPEAGGITFGMTAVYGSRVAGTRKVDMGLTGGEMVRAGESLKELVVAKRAGCLITLT</sequence>
<dbReference type="Proteomes" id="UP000037822">
    <property type="component" value="Unassembled WGS sequence"/>
</dbReference>
<proteinExistence type="predicted"/>
<evidence type="ECO:0000313" key="1">
    <source>
        <dbReference type="EMBL" id="KPH80527.1"/>
    </source>
</evidence>
<protein>
    <recommendedName>
        <fullName evidence="3">Capsid protein</fullName>
    </recommendedName>
</protein>
<dbReference type="EMBL" id="LGSZ01000040">
    <property type="protein sequence ID" value="KPH80527.1"/>
    <property type="molecule type" value="Genomic_DNA"/>
</dbReference>
<comment type="caution">
    <text evidence="1">The sequence shown here is derived from an EMBL/GenBank/DDBJ whole genome shotgun (WGS) entry which is preliminary data.</text>
</comment>
<accession>A0A0N0MC13</accession>
<name>A0A0N0MC13_9HYPH</name>
<evidence type="ECO:0008006" key="3">
    <source>
        <dbReference type="Google" id="ProtNLM"/>
    </source>
</evidence>
<keyword evidence="2" id="KW-1185">Reference proteome</keyword>
<dbReference type="InterPro" id="IPR053738">
    <property type="entry name" value="Lambda_capsid_assembly"/>
</dbReference>
<reference evidence="1 2" key="1">
    <citation type="submission" date="2015-07" db="EMBL/GenBank/DDBJ databases">
        <title>Whole genome sequencing of Bosea vaviloviae isolated from cave pool.</title>
        <authorList>
            <person name="Tan N.E.H."/>
            <person name="Lee Y.P."/>
            <person name="Gan H.M."/>
            <person name="Barton H."/>
            <person name="Savka M.A."/>
        </authorList>
    </citation>
    <scope>NUCLEOTIDE SEQUENCE [LARGE SCALE GENOMIC DNA]</scope>
    <source>
        <strain evidence="1 2">SD260</strain>
    </source>
</reference>
<dbReference type="AlphaFoldDB" id="A0A0N0MC13"/>
<gene>
    <name evidence="1" type="ORF">AE618_12150</name>
</gene>
<evidence type="ECO:0000313" key="2">
    <source>
        <dbReference type="Proteomes" id="UP000037822"/>
    </source>
</evidence>
<dbReference type="OrthoDB" id="572526at2"/>
<dbReference type="RefSeq" id="WP_054209323.1">
    <property type="nucleotide sequence ID" value="NZ_LGSZ01000040.1"/>
</dbReference>
<dbReference type="PATRIC" id="fig|1526658.3.peg.3863"/>
<dbReference type="Gene3D" id="3.90.1690.10">
    <property type="entry name" value="phage-related protein like domain"/>
    <property type="match status" value="1"/>
</dbReference>